<dbReference type="InterPro" id="IPR004155">
    <property type="entry name" value="PBS_lyase_HEAT"/>
</dbReference>
<dbReference type="SUPFAM" id="SSF52172">
    <property type="entry name" value="CheY-like"/>
    <property type="match status" value="1"/>
</dbReference>
<dbReference type="AlphaFoldDB" id="A0A562RRW6"/>
<organism evidence="4 5">
    <name type="scientific">Desulfobotulus alkaliphilus</name>
    <dbReference type="NCBI Taxonomy" id="622671"/>
    <lineage>
        <taxon>Bacteria</taxon>
        <taxon>Pseudomonadati</taxon>
        <taxon>Thermodesulfobacteriota</taxon>
        <taxon>Desulfobacteria</taxon>
        <taxon>Desulfobacterales</taxon>
        <taxon>Desulfobacteraceae</taxon>
        <taxon>Desulfobotulus</taxon>
    </lineage>
</organism>
<name>A0A562RRW6_9BACT</name>
<sequence length="553" mass="61147">MTKISISEFIDELKFCISQKDMVKAKALLQFLPKIDPKNQIRTLYEISKAEDRVVHPALCYMLELPISDSGVKNRLHDLLLDKSCACQDLLLEELKADTLDKRLPLIRIAGELQVKEAIPLLSDYLSRKSDADFLRETIKALSLMASQTCIRAIADFIFYGDEELKQEAIFALAEIGGPTAIHLLAEAIRGDNRTDQLIIEALGEIQDQAALQRLTQLLNSHYVDVRNWTIDKLISIGDKAVPVVVENLKETDDDALVHTLNVLGNIGDKSAIPAIQKILFRRPDNANVRFAAYEAMERLPAAKAAISLATGLEDPEEQVRLAAARAVDKNLSPILAAGLKNMIAPGDDNASQIVATLIDAGADKTFENLIQEESFSNIAISHLAGKAHPDIRKHYLALMQSQGHHELAEKILAAVAPEKETRGLTIFVVDDSKMMLRIYKSKLHAMGHSPVLFDFPSRAIEAALEEKPDLVITDLNMPDINGIQLTKELRRKYTPASLPIIMITTQSDFVGQHSGHPNARIDTESMKGIGISMVMHKPFDDADLAANIKQLT</sequence>
<dbReference type="PROSITE" id="PS50110">
    <property type="entry name" value="RESPONSE_REGULATORY"/>
    <property type="match status" value="1"/>
</dbReference>
<dbReference type="RefSeq" id="WP_144684793.1">
    <property type="nucleotide sequence ID" value="NZ_VLLC01000013.1"/>
</dbReference>
<keyword evidence="5" id="KW-1185">Reference proteome</keyword>
<evidence type="ECO:0000256" key="1">
    <source>
        <dbReference type="ARBA" id="ARBA00022553"/>
    </source>
</evidence>
<protein>
    <submittedName>
        <fullName evidence="4">HEAT repeat protein</fullName>
    </submittedName>
</protein>
<dbReference type="SMART" id="SM00448">
    <property type="entry name" value="REC"/>
    <property type="match status" value="1"/>
</dbReference>
<dbReference type="Gene3D" id="3.40.50.2300">
    <property type="match status" value="1"/>
</dbReference>
<feature type="modified residue" description="4-aspartylphosphate" evidence="2">
    <location>
        <position position="475"/>
    </location>
</feature>
<gene>
    <name evidence="4" type="ORF">LZ24_01870</name>
</gene>
<dbReference type="InterPro" id="IPR016024">
    <property type="entry name" value="ARM-type_fold"/>
</dbReference>
<dbReference type="PANTHER" id="PTHR44591:SF3">
    <property type="entry name" value="RESPONSE REGULATORY DOMAIN-CONTAINING PROTEIN"/>
    <property type="match status" value="1"/>
</dbReference>
<dbReference type="PANTHER" id="PTHR44591">
    <property type="entry name" value="STRESS RESPONSE REGULATOR PROTEIN 1"/>
    <property type="match status" value="1"/>
</dbReference>
<dbReference type="Pfam" id="PF00072">
    <property type="entry name" value="Response_reg"/>
    <property type="match status" value="1"/>
</dbReference>
<reference evidence="4 5" key="1">
    <citation type="submission" date="2019-07" db="EMBL/GenBank/DDBJ databases">
        <title>Genome sequencing of 100 strains of the haloalkaliphilic chemolithoautotrophic sulfur-oxidizing bacterium Thioalkalivibrio.</title>
        <authorList>
            <person name="Muyzer G."/>
        </authorList>
    </citation>
    <scope>NUCLEOTIDE SEQUENCE [LARGE SCALE GENOMIC DNA]</scope>
    <source>
        <strain evidence="4 5">ASO4-4</strain>
    </source>
</reference>
<accession>A0A562RRW6</accession>
<evidence type="ECO:0000313" key="5">
    <source>
        <dbReference type="Proteomes" id="UP000318307"/>
    </source>
</evidence>
<evidence type="ECO:0000256" key="2">
    <source>
        <dbReference type="PROSITE-ProRule" id="PRU00169"/>
    </source>
</evidence>
<dbReference type="Gene3D" id="1.25.10.10">
    <property type="entry name" value="Leucine-rich Repeat Variant"/>
    <property type="match status" value="2"/>
</dbReference>
<proteinExistence type="predicted"/>
<dbReference type="GO" id="GO:0000160">
    <property type="term" value="P:phosphorelay signal transduction system"/>
    <property type="evidence" value="ECO:0007669"/>
    <property type="project" value="InterPro"/>
</dbReference>
<dbReference type="SUPFAM" id="SSF48371">
    <property type="entry name" value="ARM repeat"/>
    <property type="match status" value="2"/>
</dbReference>
<dbReference type="InterPro" id="IPR011006">
    <property type="entry name" value="CheY-like_superfamily"/>
</dbReference>
<dbReference type="InterPro" id="IPR001789">
    <property type="entry name" value="Sig_transdc_resp-reg_receiver"/>
</dbReference>
<dbReference type="Pfam" id="PF13646">
    <property type="entry name" value="HEAT_2"/>
    <property type="match status" value="2"/>
</dbReference>
<comment type="caution">
    <text evidence="4">The sequence shown here is derived from an EMBL/GenBank/DDBJ whole genome shotgun (WGS) entry which is preliminary data.</text>
</comment>
<feature type="domain" description="Response regulatory" evidence="3">
    <location>
        <begin position="426"/>
        <end position="553"/>
    </location>
</feature>
<dbReference type="InterPro" id="IPR011989">
    <property type="entry name" value="ARM-like"/>
</dbReference>
<evidence type="ECO:0000259" key="3">
    <source>
        <dbReference type="PROSITE" id="PS50110"/>
    </source>
</evidence>
<dbReference type="OrthoDB" id="673128at2"/>
<dbReference type="SMART" id="SM00567">
    <property type="entry name" value="EZ_HEAT"/>
    <property type="match status" value="4"/>
</dbReference>
<dbReference type="EMBL" id="VLLC01000013">
    <property type="protein sequence ID" value="TWI71603.1"/>
    <property type="molecule type" value="Genomic_DNA"/>
</dbReference>
<dbReference type="Proteomes" id="UP000318307">
    <property type="component" value="Unassembled WGS sequence"/>
</dbReference>
<dbReference type="InterPro" id="IPR050595">
    <property type="entry name" value="Bact_response_regulator"/>
</dbReference>
<evidence type="ECO:0000313" key="4">
    <source>
        <dbReference type="EMBL" id="TWI71603.1"/>
    </source>
</evidence>
<keyword evidence="1 2" id="KW-0597">Phosphoprotein</keyword>